<dbReference type="Pfam" id="PF00330">
    <property type="entry name" value="Aconitase"/>
    <property type="match status" value="1"/>
</dbReference>
<keyword evidence="6" id="KW-0432">Leucine biosynthesis</keyword>
<reference evidence="16" key="2">
    <citation type="journal article" date="2014" name="ISME J.">
        <title>Microbial stratification in low pH oxic and suboxic macroscopic growths along an acid mine drainage.</title>
        <authorList>
            <person name="Mendez-Garcia C."/>
            <person name="Mesa V."/>
            <person name="Sprenger R.R."/>
            <person name="Richter M."/>
            <person name="Diez M.S."/>
            <person name="Solano J."/>
            <person name="Bargiela R."/>
            <person name="Golyshina O.V."/>
            <person name="Manteca A."/>
            <person name="Ramos J.L."/>
            <person name="Gallego J.R."/>
            <person name="Llorente I."/>
            <person name="Martins Dos Santos V.A."/>
            <person name="Jensen O.N."/>
            <person name="Pelaez A.I."/>
            <person name="Sanchez J."/>
            <person name="Ferrer M."/>
        </authorList>
    </citation>
    <scope>NUCLEOTIDE SEQUENCE</scope>
</reference>
<feature type="non-terminal residue" evidence="16">
    <location>
        <position position="156"/>
    </location>
</feature>
<evidence type="ECO:0000256" key="13">
    <source>
        <dbReference type="ARBA" id="ARBA00023304"/>
    </source>
</evidence>
<feature type="domain" description="Aconitase/3-isopropylmalate dehydratase large subunit alpha/beta/alpha" evidence="15">
    <location>
        <begin position="2"/>
        <end position="120"/>
    </location>
</feature>
<organism evidence="16">
    <name type="scientific">mine drainage metagenome</name>
    <dbReference type="NCBI Taxonomy" id="410659"/>
    <lineage>
        <taxon>unclassified sequences</taxon>
        <taxon>metagenomes</taxon>
        <taxon>ecological metagenomes</taxon>
    </lineage>
</organism>
<gene>
    <name evidence="16" type="ORF">B1A_03209</name>
</gene>
<evidence type="ECO:0000256" key="10">
    <source>
        <dbReference type="ARBA" id="ARBA00023004"/>
    </source>
</evidence>
<dbReference type="GO" id="GO:0009098">
    <property type="term" value="P:L-leucine biosynthetic process"/>
    <property type="evidence" value="ECO:0007669"/>
    <property type="project" value="UniProtKB-KW"/>
</dbReference>
<dbReference type="GO" id="GO:0051539">
    <property type="term" value="F:4 iron, 4 sulfur cluster binding"/>
    <property type="evidence" value="ECO:0007669"/>
    <property type="project" value="UniProtKB-KW"/>
</dbReference>
<keyword evidence="12 16" id="KW-0456">Lyase</keyword>
<dbReference type="EMBL" id="AUZX01002367">
    <property type="protein sequence ID" value="EQD76889.1"/>
    <property type="molecule type" value="Genomic_DNA"/>
</dbReference>
<evidence type="ECO:0000256" key="11">
    <source>
        <dbReference type="ARBA" id="ARBA00023014"/>
    </source>
</evidence>
<dbReference type="Gene3D" id="3.30.499.10">
    <property type="entry name" value="Aconitase, domain 3"/>
    <property type="match status" value="1"/>
</dbReference>
<evidence type="ECO:0000256" key="8">
    <source>
        <dbReference type="ARBA" id="ARBA00022605"/>
    </source>
</evidence>
<evidence type="ECO:0000256" key="3">
    <source>
        <dbReference type="ARBA" id="ARBA00002695"/>
    </source>
</evidence>
<evidence type="ECO:0000256" key="7">
    <source>
        <dbReference type="ARBA" id="ARBA00022485"/>
    </source>
</evidence>
<proteinExistence type="predicted"/>
<keyword evidence="10" id="KW-0408">Iron</keyword>
<evidence type="ECO:0000256" key="9">
    <source>
        <dbReference type="ARBA" id="ARBA00022723"/>
    </source>
</evidence>
<keyword evidence="13" id="KW-0100">Branched-chain amino acid biosynthesis</keyword>
<name>T1D5X3_9ZZZZ</name>
<feature type="region of interest" description="Disordered" evidence="14">
    <location>
        <begin position="114"/>
        <end position="156"/>
    </location>
</feature>
<dbReference type="PANTHER" id="PTHR43822:SF9">
    <property type="entry name" value="3-ISOPROPYLMALATE DEHYDRATASE"/>
    <property type="match status" value="1"/>
</dbReference>
<keyword evidence="8" id="KW-0028">Amino-acid biosynthesis</keyword>
<comment type="cofactor">
    <cofactor evidence="2">
        <name>[4Fe-4S] cluster</name>
        <dbReference type="ChEBI" id="CHEBI:49883"/>
    </cofactor>
</comment>
<evidence type="ECO:0000256" key="12">
    <source>
        <dbReference type="ARBA" id="ARBA00023239"/>
    </source>
</evidence>
<dbReference type="AlphaFoldDB" id="T1D5X3"/>
<dbReference type="GO" id="GO:0003861">
    <property type="term" value="F:3-isopropylmalate dehydratase activity"/>
    <property type="evidence" value="ECO:0007669"/>
    <property type="project" value="UniProtKB-EC"/>
</dbReference>
<reference evidence="16" key="1">
    <citation type="submission" date="2013-08" db="EMBL/GenBank/DDBJ databases">
        <authorList>
            <person name="Mendez C."/>
            <person name="Richter M."/>
            <person name="Ferrer M."/>
            <person name="Sanchez J."/>
        </authorList>
    </citation>
    <scope>NUCLEOTIDE SEQUENCE</scope>
</reference>
<comment type="caution">
    <text evidence="16">The sequence shown here is derived from an EMBL/GenBank/DDBJ whole genome shotgun (WGS) entry which is preliminary data.</text>
</comment>
<evidence type="ECO:0000256" key="5">
    <source>
        <dbReference type="ARBA" id="ARBA00011998"/>
    </source>
</evidence>
<comment type="pathway">
    <text evidence="4">Amino-acid biosynthesis; L-leucine biosynthesis; L-leucine from 3-methyl-2-oxobutanoate: step 2/4.</text>
</comment>
<dbReference type="InterPro" id="IPR050067">
    <property type="entry name" value="IPM_dehydratase_rel_enz"/>
</dbReference>
<dbReference type="InterPro" id="IPR015931">
    <property type="entry name" value="Acnase/IPM_dHydase_lsu_aba_1/3"/>
</dbReference>
<evidence type="ECO:0000256" key="2">
    <source>
        <dbReference type="ARBA" id="ARBA00001966"/>
    </source>
</evidence>
<comment type="function">
    <text evidence="3">Catalyzes the isomerization between 2-isopropylmalate and 3-isopropylmalate, via the formation of 2-isopropylmaleate.</text>
</comment>
<evidence type="ECO:0000256" key="14">
    <source>
        <dbReference type="SAM" id="MobiDB-lite"/>
    </source>
</evidence>
<evidence type="ECO:0000259" key="15">
    <source>
        <dbReference type="Pfam" id="PF00330"/>
    </source>
</evidence>
<evidence type="ECO:0000256" key="4">
    <source>
        <dbReference type="ARBA" id="ARBA00004729"/>
    </source>
</evidence>
<dbReference type="InterPro" id="IPR001030">
    <property type="entry name" value="Acoase/IPM_deHydtase_lsu_aba"/>
</dbReference>
<dbReference type="PANTHER" id="PTHR43822">
    <property type="entry name" value="HOMOACONITASE, MITOCHONDRIAL-RELATED"/>
    <property type="match status" value="1"/>
</dbReference>
<dbReference type="EC" id="4.2.1.33" evidence="5"/>
<evidence type="ECO:0000256" key="1">
    <source>
        <dbReference type="ARBA" id="ARBA00000491"/>
    </source>
</evidence>
<dbReference type="PRINTS" id="PR00415">
    <property type="entry name" value="ACONITASE"/>
</dbReference>
<accession>T1D5X3</accession>
<evidence type="ECO:0000256" key="6">
    <source>
        <dbReference type="ARBA" id="ARBA00022430"/>
    </source>
</evidence>
<keyword evidence="7" id="KW-0004">4Fe-4S</keyword>
<protein>
    <recommendedName>
        <fullName evidence="5">3-isopropylmalate dehydratase</fullName>
        <ecNumber evidence="5">4.2.1.33</ecNumber>
    </recommendedName>
</protein>
<dbReference type="InterPro" id="IPR036008">
    <property type="entry name" value="Aconitase_4Fe-4S_dom"/>
</dbReference>
<dbReference type="SUPFAM" id="SSF53732">
    <property type="entry name" value="Aconitase iron-sulfur domain"/>
    <property type="match status" value="1"/>
</dbReference>
<comment type="catalytic activity">
    <reaction evidence="1">
        <text>(2R,3S)-3-isopropylmalate = (2S)-2-isopropylmalate</text>
        <dbReference type="Rhea" id="RHEA:32287"/>
        <dbReference type="ChEBI" id="CHEBI:1178"/>
        <dbReference type="ChEBI" id="CHEBI:35121"/>
        <dbReference type="EC" id="4.2.1.33"/>
    </reaction>
</comment>
<dbReference type="GO" id="GO:0046872">
    <property type="term" value="F:metal ion binding"/>
    <property type="evidence" value="ECO:0007669"/>
    <property type="project" value="UniProtKB-KW"/>
</dbReference>
<evidence type="ECO:0000313" key="16">
    <source>
        <dbReference type="EMBL" id="EQD76889.1"/>
    </source>
</evidence>
<keyword evidence="9" id="KW-0479">Metal-binding</keyword>
<sequence length="156" mass="16284">MGHIGTAGGTGYAIEFAGEAIRGLSMEGRMTLCNMAIEAGARAGLIGADDVTFAYLKGRPYAPSDAQWGQAVTYWRTLHSDEGAVFDKEVTLSAQHIEPLVTWGTSPEMVVSVTGQVPDPPSGKGPGASPEHGTGLDLHGADRQYAHDPNFSGQGV</sequence>
<keyword evidence="11" id="KW-0411">Iron-sulfur</keyword>